<reference evidence="2" key="1">
    <citation type="submission" date="2020-11" db="EMBL/GenBank/DDBJ databases">
        <authorList>
            <person name="Tran Van P."/>
        </authorList>
    </citation>
    <scope>NUCLEOTIDE SEQUENCE</scope>
</reference>
<evidence type="ECO:0000256" key="1">
    <source>
        <dbReference type="SAM" id="MobiDB-lite"/>
    </source>
</evidence>
<feature type="region of interest" description="Disordered" evidence="1">
    <location>
        <begin position="195"/>
        <end position="231"/>
    </location>
</feature>
<dbReference type="Proteomes" id="UP000728032">
    <property type="component" value="Unassembled WGS sequence"/>
</dbReference>
<dbReference type="PANTHER" id="PTHR20957">
    <property type="entry name" value="RNA-BINDING PROTEIN 48"/>
    <property type="match status" value="1"/>
</dbReference>
<sequence>MSGKSKLAEEEVVPIEPLAHHSRQPICGTRSRYRCGRRGTAVKVMTISDESKYLLIHGVPDIKCDVKEELRRVCDRFGAIDSLFATDYPAREEFTKVFLLNYKNFANAVKAKKSLDDRDFLGSVLHVCYAPERETIDETRDKLRQRRRYVSNVLTKGHLKTTRSEPLDCHRVADECGVESPEVVVEKATEDKLKRKYSEIPEKSSHESQSPVDPSSEPKRAKLTPKIRWRK</sequence>
<dbReference type="EMBL" id="OC928187">
    <property type="protein sequence ID" value="CAD7657617.1"/>
    <property type="molecule type" value="Genomic_DNA"/>
</dbReference>
<keyword evidence="3" id="KW-1185">Reference proteome</keyword>
<dbReference type="GO" id="GO:0005654">
    <property type="term" value="C:nucleoplasm"/>
    <property type="evidence" value="ECO:0007669"/>
    <property type="project" value="TreeGrafter"/>
</dbReference>
<dbReference type="EMBL" id="CAJPVJ010013362">
    <property type="protein sequence ID" value="CAG2174803.1"/>
    <property type="molecule type" value="Genomic_DNA"/>
</dbReference>
<dbReference type="InterPro" id="IPR039599">
    <property type="entry name" value="RBM48"/>
</dbReference>
<dbReference type="AlphaFoldDB" id="A0A7R9MCI3"/>
<evidence type="ECO:0000313" key="2">
    <source>
        <dbReference type="EMBL" id="CAD7657617.1"/>
    </source>
</evidence>
<protein>
    <recommendedName>
        <fullName evidence="4">RNA-binding protein 48</fullName>
    </recommendedName>
</protein>
<dbReference type="PANTHER" id="PTHR20957:SF0">
    <property type="entry name" value="RNA-BINDING PROTEIN 48"/>
    <property type="match status" value="1"/>
</dbReference>
<organism evidence="2">
    <name type="scientific">Oppiella nova</name>
    <dbReference type="NCBI Taxonomy" id="334625"/>
    <lineage>
        <taxon>Eukaryota</taxon>
        <taxon>Metazoa</taxon>
        <taxon>Ecdysozoa</taxon>
        <taxon>Arthropoda</taxon>
        <taxon>Chelicerata</taxon>
        <taxon>Arachnida</taxon>
        <taxon>Acari</taxon>
        <taxon>Acariformes</taxon>
        <taxon>Sarcoptiformes</taxon>
        <taxon>Oribatida</taxon>
        <taxon>Brachypylina</taxon>
        <taxon>Oppioidea</taxon>
        <taxon>Oppiidae</taxon>
        <taxon>Oppiella</taxon>
    </lineage>
</organism>
<evidence type="ECO:0000313" key="3">
    <source>
        <dbReference type="Proteomes" id="UP000728032"/>
    </source>
</evidence>
<accession>A0A7R9MCI3</accession>
<evidence type="ECO:0008006" key="4">
    <source>
        <dbReference type="Google" id="ProtNLM"/>
    </source>
</evidence>
<dbReference type="SUPFAM" id="SSF54928">
    <property type="entry name" value="RNA-binding domain, RBD"/>
    <property type="match status" value="1"/>
</dbReference>
<feature type="compositionally biased region" description="Basic and acidic residues" evidence="1">
    <location>
        <begin position="195"/>
        <end position="206"/>
    </location>
</feature>
<dbReference type="OrthoDB" id="78358at2759"/>
<proteinExistence type="predicted"/>
<dbReference type="InterPro" id="IPR012677">
    <property type="entry name" value="Nucleotide-bd_a/b_plait_sf"/>
</dbReference>
<dbReference type="GO" id="GO:0003676">
    <property type="term" value="F:nucleic acid binding"/>
    <property type="evidence" value="ECO:0007669"/>
    <property type="project" value="InterPro"/>
</dbReference>
<feature type="compositionally biased region" description="Basic residues" evidence="1">
    <location>
        <begin position="221"/>
        <end position="231"/>
    </location>
</feature>
<gene>
    <name evidence="2" type="ORF">ONB1V03_LOCUS14243</name>
</gene>
<name>A0A7R9MCI3_9ACAR</name>
<dbReference type="Gene3D" id="3.30.70.330">
    <property type="match status" value="1"/>
</dbReference>
<dbReference type="InterPro" id="IPR035979">
    <property type="entry name" value="RBD_domain_sf"/>
</dbReference>